<feature type="non-terminal residue" evidence="1">
    <location>
        <position position="1"/>
    </location>
</feature>
<reference evidence="1" key="1">
    <citation type="submission" date="2017-12" db="EMBL/GenBank/DDBJ databases">
        <title>High-resolution comparative analysis of great ape genomes.</title>
        <authorList>
            <person name="Pollen A."/>
            <person name="Hastie A."/>
            <person name="Hormozdiari F."/>
            <person name="Dougherty M."/>
            <person name="Liu R."/>
            <person name="Chaisson M."/>
            <person name="Hoppe E."/>
            <person name="Hill C."/>
            <person name="Pang A."/>
            <person name="Hillier L."/>
            <person name="Baker C."/>
            <person name="Armstrong J."/>
            <person name="Shendure J."/>
            <person name="Paten B."/>
            <person name="Wilson R."/>
            <person name="Chao H."/>
            <person name="Schneider V."/>
            <person name="Ventura M."/>
            <person name="Kronenberg Z."/>
            <person name="Murali S."/>
            <person name="Gordon D."/>
            <person name="Cantsilieris S."/>
            <person name="Munson K."/>
            <person name="Nelson B."/>
            <person name="Raja A."/>
            <person name="Underwood J."/>
            <person name="Diekhans M."/>
            <person name="Fiddes I."/>
            <person name="Haussler D."/>
            <person name="Eichler E."/>
        </authorList>
    </citation>
    <scope>NUCLEOTIDE SEQUENCE [LARGE SCALE GENOMIC DNA]</scope>
    <source>
        <strain evidence="1">Susie</strain>
    </source>
</reference>
<dbReference type="SUPFAM" id="SSF48726">
    <property type="entry name" value="Immunoglobulin"/>
    <property type="match status" value="1"/>
</dbReference>
<protein>
    <submittedName>
        <fullName evidence="1">IGLV2-18 isoform 1</fullName>
    </submittedName>
</protein>
<dbReference type="InterPro" id="IPR036179">
    <property type="entry name" value="Ig-like_dom_sf"/>
</dbReference>
<comment type="caution">
    <text evidence="1">The sequence shown here is derived from an EMBL/GenBank/DDBJ whole genome shotgun (WGS) entry which is preliminary data.</text>
</comment>
<dbReference type="EMBL" id="NDHI03003630">
    <property type="protein sequence ID" value="PNJ13809.1"/>
    <property type="molecule type" value="Genomic_DNA"/>
</dbReference>
<organism evidence="1">
    <name type="scientific">Pongo abelii</name>
    <name type="common">Sumatran orangutan</name>
    <name type="synonym">Pongo pygmaeus abelii</name>
    <dbReference type="NCBI Taxonomy" id="9601"/>
    <lineage>
        <taxon>Eukaryota</taxon>
        <taxon>Metazoa</taxon>
        <taxon>Chordata</taxon>
        <taxon>Craniata</taxon>
        <taxon>Vertebrata</taxon>
        <taxon>Euteleostomi</taxon>
        <taxon>Mammalia</taxon>
        <taxon>Eutheria</taxon>
        <taxon>Euarchontoglires</taxon>
        <taxon>Primates</taxon>
        <taxon>Haplorrhini</taxon>
        <taxon>Catarrhini</taxon>
        <taxon>Hominidae</taxon>
        <taxon>Pongo</taxon>
    </lineage>
</organism>
<feature type="non-terminal residue" evidence="1">
    <location>
        <position position="65"/>
    </location>
</feature>
<dbReference type="AlphaFoldDB" id="A0A2J8RZ67"/>
<dbReference type="InterPro" id="IPR050150">
    <property type="entry name" value="IgV_Light_Chain"/>
</dbReference>
<gene>
    <name evidence="1" type="ORF">CR201_G0047484</name>
</gene>
<dbReference type="Gene3D" id="2.60.40.10">
    <property type="entry name" value="Immunoglobulins"/>
    <property type="match status" value="1"/>
</dbReference>
<dbReference type="InterPro" id="IPR013783">
    <property type="entry name" value="Ig-like_fold"/>
</dbReference>
<proteinExistence type="predicted"/>
<dbReference type="PANTHER" id="PTHR23267">
    <property type="entry name" value="IMMUNOGLOBULIN LIGHT CHAIN"/>
    <property type="match status" value="1"/>
</dbReference>
<sequence length="65" mass="6920">SRAQSALTQPPSVSESLGQSVTISCTGTSSDVGRYNCVSWCQKHPGTIYDVSYWLSGVSDRFSGS</sequence>
<accession>A0A2J8RZ67</accession>
<evidence type="ECO:0000313" key="1">
    <source>
        <dbReference type="EMBL" id="PNJ13809.1"/>
    </source>
</evidence>
<name>A0A2J8RZ67_PONAB</name>